<feature type="non-terminal residue" evidence="3">
    <location>
        <position position="717"/>
    </location>
</feature>
<reference evidence="3 4" key="1">
    <citation type="journal article" date="2021" name="Nat. Plants">
        <title>The Taxus genome provides insights into paclitaxel biosynthesis.</title>
        <authorList>
            <person name="Xiong X."/>
            <person name="Gou J."/>
            <person name="Liao Q."/>
            <person name="Li Y."/>
            <person name="Zhou Q."/>
            <person name="Bi G."/>
            <person name="Li C."/>
            <person name="Du R."/>
            <person name="Wang X."/>
            <person name="Sun T."/>
            <person name="Guo L."/>
            <person name="Liang H."/>
            <person name="Lu P."/>
            <person name="Wu Y."/>
            <person name="Zhang Z."/>
            <person name="Ro D.K."/>
            <person name="Shang Y."/>
            <person name="Huang S."/>
            <person name="Yan J."/>
        </authorList>
    </citation>
    <scope>NUCLEOTIDE SEQUENCE [LARGE SCALE GENOMIC DNA]</scope>
    <source>
        <strain evidence="3">Ta-2019</strain>
    </source>
</reference>
<dbReference type="Pfam" id="PF07059">
    <property type="entry name" value="EDR2_C"/>
    <property type="match status" value="1"/>
</dbReference>
<dbReference type="AlphaFoldDB" id="A0AA38F3S9"/>
<organism evidence="3 4">
    <name type="scientific">Taxus chinensis</name>
    <name type="common">Chinese yew</name>
    <name type="synonym">Taxus wallichiana var. chinensis</name>
    <dbReference type="NCBI Taxonomy" id="29808"/>
    <lineage>
        <taxon>Eukaryota</taxon>
        <taxon>Viridiplantae</taxon>
        <taxon>Streptophyta</taxon>
        <taxon>Embryophyta</taxon>
        <taxon>Tracheophyta</taxon>
        <taxon>Spermatophyta</taxon>
        <taxon>Pinopsida</taxon>
        <taxon>Pinidae</taxon>
        <taxon>Conifers II</taxon>
        <taxon>Cupressales</taxon>
        <taxon>Taxaceae</taxon>
        <taxon>Taxus</taxon>
    </lineage>
</organism>
<dbReference type="PANTHER" id="PTHR12136">
    <property type="entry name" value="ENHANCED DISEASE RESISTANCE-RELATED"/>
    <property type="match status" value="1"/>
</dbReference>
<dbReference type="SUPFAM" id="SSF55961">
    <property type="entry name" value="Bet v1-like"/>
    <property type="match status" value="1"/>
</dbReference>
<name>A0AA38F3S9_TAXCH</name>
<evidence type="ECO:0000256" key="1">
    <source>
        <dbReference type="SAM" id="MobiDB-lite"/>
    </source>
</evidence>
<dbReference type="CDD" id="cd00177">
    <property type="entry name" value="START"/>
    <property type="match status" value="1"/>
</dbReference>
<keyword evidence="4" id="KW-1185">Reference proteome</keyword>
<sequence>EPVKTGIIDPCIRVADNGRESFHRKVLFVFTLYNSINHDDKLKVGARSSEEAARWMHLLKEAALQAPPSQAVSTLISTRKKMSHLSSRSRRRSSIGRTSCDLPDWWLSTRQTTADVIAPSPWKIIGCKNGLRLFKEASDGGFRSKHWDDRPALMAVGVVDATCESIFKTVMSLEPSRSEWDFCYLHGQVIEHLDGHADIIHKQFRSSWLPWYRGLTPRDLLLHRYWRREDDGSYVILYQSVTHSKCPPSRGSVRACLKSGGYVISPLTHPQQPPRAVVRHMLAIDWKYWVSYLQPSHARSITLRMLGRIAAMREMFKANSVHYPSSGLLSRELVMGKMTSKKNENIKENEALFPAPERSSCVPKAEFHGPLSQEKDSTSSFLRFSDAFDEFFDAPEHSNCESSPIDLDQSSEHLRESEGSLGDEQAIESQLGGQQRMSTATVIVKCLHDLASAASQKRSQVDVLLKDDVDFLSYEATLPKNSTCTLPSSWSTADPATFLIRGRSYLKDRKKIKAKGTLMPMVAADWLRSNKREDNLAGRPGSFIQRKAAEGSNNFFFVVNIQVPGATTYNLALYYMMDCPIETVPSLKKFVEGDDAYRNSRFKLIPYIAKGSWIVKQSVGKNACLVGQALEINYFAGSNYLELGINVGSSSVAKGVVNLVLGYLSKLVIELAFLIQGNTEDELPEFLLGTCRLNHLEASKSVPAEQKYPQATICENL</sequence>
<evidence type="ECO:0000313" key="4">
    <source>
        <dbReference type="Proteomes" id="UP000824469"/>
    </source>
</evidence>
<dbReference type="PROSITE" id="PS50848">
    <property type="entry name" value="START"/>
    <property type="match status" value="1"/>
</dbReference>
<dbReference type="GO" id="GO:0008289">
    <property type="term" value="F:lipid binding"/>
    <property type="evidence" value="ECO:0007669"/>
    <property type="project" value="InterPro"/>
</dbReference>
<proteinExistence type="predicted"/>
<dbReference type="Pfam" id="PF01852">
    <property type="entry name" value="START"/>
    <property type="match status" value="1"/>
</dbReference>
<comment type="caution">
    <text evidence="3">The sequence shown here is derived from an EMBL/GenBank/DDBJ whole genome shotgun (WGS) entry which is preliminary data.</text>
</comment>
<gene>
    <name evidence="3" type="ORF">KI387_032293</name>
</gene>
<feature type="domain" description="START" evidence="2">
    <location>
        <begin position="106"/>
        <end position="301"/>
    </location>
</feature>
<dbReference type="InterPro" id="IPR002913">
    <property type="entry name" value="START_lipid-bd_dom"/>
</dbReference>
<dbReference type="InterPro" id="IPR009769">
    <property type="entry name" value="EDR2_C"/>
</dbReference>
<feature type="region of interest" description="Disordered" evidence="1">
    <location>
        <begin position="397"/>
        <end position="420"/>
    </location>
</feature>
<dbReference type="PANTHER" id="PTHR12136:SF41">
    <property type="entry name" value="PLECKSTRIN HOMOLOGY (PH) AND LIPID-BINDING START DOMAINS-CONTAINING PROTEIN"/>
    <property type="match status" value="1"/>
</dbReference>
<dbReference type="Gene3D" id="3.30.530.20">
    <property type="match status" value="1"/>
</dbReference>
<dbReference type="SMART" id="SM00234">
    <property type="entry name" value="START"/>
    <property type="match status" value="1"/>
</dbReference>
<dbReference type="InterPro" id="IPR023393">
    <property type="entry name" value="START-like_dom_sf"/>
</dbReference>
<evidence type="ECO:0000313" key="3">
    <source>
        <dbReference type="EMBL" id="KAH9288176.1"/>
    </source>
</evidence>
<dbReference type="EMBL" id="JAHRHJ020003813">
    <property type="protein sequence ID" value="KAH9288176.1"/>
    <property type="molecule type" value="Genomic_DNA"/>
</dbReference>
<dbReference type="OMA" id="TMPSTWA"/>
<dbReference type="InterPro" id="IPR045096">
    <property type="entry name" value="EDR2-like"/>
</dbReference>
<protein>
    <recommendedName>
        <fullName evidence="2">START domain-containing protein</fullName>
    </recommendedName>
</protein>
<dbReference type="Proteomes" id="UP000824469">
    <property type="component" value="Unassembled WGS sequence"/>
</dbReference>
<accession>A0AA38F3S9</accession>
<evidence type="ECO:0000259" key="2">
    <source>
        <dbReference type="PROSITE" id="PS50848"/>
    </source>
</evidence>